<dbReference type="InterPro" id="IPR020560">
    <property type="entry name" value="PRibGlycinamide_synth_C-dom"/>
</dbReference>
<sequence length="780" mass="83035">MKILVVGSGGREHALAWKLSQSPKAEAIYVAPGNGGTAHGIKNVSNINIDVGNFTALVEFATKSGIDLVVPGPEAPLVDGIEGYFRKVGIPCFGPSKEAARMEGSKAFSKDFMQRHNIPTAEYRNFTVYEEAKAYLEKLNHNVVIKASGLAAGKGVIIPTSKEEALATLKYMMVNKEFGAAGDEVVIEEFLEGDELSILTFSDGYTTISLPPAQDHKRIFDGDQGPNTGGMGCYAPTRIAPQAVINEVHKTILQPTIDGMRREGYPFKGMLFTGLMMTKSGPKVLEYNVRFGDPETQTVLPLISEDTDFAEVLLAAANGHLDGAKVKINPGFGATVVAAAGGYPGSYAKGKEIRLGLVAEDTNIFHAGTLLNGGKVYSSGGRVIAASATADTLEDAVGKAYEGMKAINFEDMFYRKDIAHRAFKQTVPMEAMTYASAGVSIDTGNALVQRIKNAVRSTRTAGTDAEIGGFGGLYDLKAAGYEDALLVAGIDGVGTKLKVACALNKHHSVGIDLVAMSVNDLLAQGAASLFFLDYYSTSKLNVEQAAEFIEGVAEGCKQANCALIGGETAEMPGMYALGDYDAAGCAIGAVKRENLLPKLKDMTEGDLLVGVASNGVHSNGYSLIRKIIEKHNLDLSAPAPWNSSTTIGEEFLIPTRIYVRPLLKLSSKGLIKGMAHITGGGLTENIPRMLPDHLAAEVDVSTWPLSPLFKWLKRAGNIASSEFGRTWNTGLGFVIVVSAIEQKRVLAMLEAEGENAFVVGKLVARSSSEGCVLKNLQSWD</sequence>
<dbReference type="InterPro" id="IPR036676">
    <property type="entry name" value="PurM-like_C_sf"/>
</dbReference>
<dbReference type="STRING" id="42251.A0A2T6ZE73"/>
<comment type="pathway">
    <text evidence="2">Purine metabolism; IMP biosynthesis via de novo pathway; 5-amino-1-(5-phospho-D-ribosyl)imidazole from N(2)-formyl-N(1)-(5-phospho-D-ribosyl)glycinamide: step 2/2.</text>
</comment>
<dbReference type="FunFam" id="3.40.50.20:FF:000006">
    <property type="entry name" value="Phosphoribosylamine--glycine ligase, chloroplastic"/>
    <property type="match status" value="1"/>
</dbReference>
<keyword evidence="11" id="KW-0464">Manganese</keyword>
<evidence type="ECO:0000256" key="15">
    <source>
        <dbReference type="ARBA" id="ARBA00047843"/>
    </source>
</evidence>
<evidence type="ECO:0000256" key="3">
    <source>
        <dbReference type="ARBA" id="ARBA00005174"/>
    </source>
</evidence>
<dbReference type="GO" id="GO:0046084">
    <property type="term" value="P:adenine biosynthetic process"/>
    <property type="evidence" value="ECO:0007669"/>
    <property type="project" value="TreeGrafter"/>
</dbReference>
<keyword evidence="6" id="KW-0479">Metal-binding</keyword>
<dbReference type="FunFam" id="3.30.470.20:FF:000018">
    <property type="entry name" value="Trifunctional purine biosynthetic protein adenosine-3"/>
    <property type="match status" value="1"/>
</dbReference>
<evidence type="ECO:0000256" key="5">
    <source>
        <dbReference type="ARBA" id="ARBA00022598"/>
    </source>
</evidence>
<dbReference type="InterPro" id="IPR011761">
    <property type="entry name" value="ATP-grasp"/>
</dbReference>
<evidence type="ECO:0000256" key="4">
    <source>
        <dbReference type="ARBA" id="ARBA00007423"/>
    </source>
</evidence>
<dbReference type="Pfam" id="PF01071">
    <property type="entry name" value="GARS_A"/>
    <property type="match status" value="1"/>
</dbReference>
<dbReference type="InterPro" id="IPR020559">
    <property type="entry name" value="PRibGlycinamide_synth_CS"/>
</dbReference>
<dbReference type="GO" id="GO:0046872">
    <property type="term" value="F:metal ion binding"/>
    <property type="evidence" value="ECO:0007669"/>
    <property type="project" value="UniProtKB-KW"/>
</dbReference>
<dbReference type="EMBL" id="NESQ01000346">
    <property type="protein sequence ID" value="PUU73795.1"/>
    <property type="molecule type" value="Genomic_DNA"/>
</dbReference>
<evidence type="ECO:0000256" key="2">
    <source>
        <dbReference type="ARBA" id="ARBA00004686"/>
    </source>
</evidence>
<evidence type="ECO:0000313" key="19">
    <source>
        <dbReference type="EMBL" id="PUU73795.1"/>
    </source>
</evidence>
<evidence type="ECO:0000256" key="16">
    <source>
        <dbReference type="ARBA" id="ARBA00049057"/>
    </source>
</evidence>
<evidence type="ECO:0000313" key="20">
    <source>
        <dbReference type="Proteomes" id="UP000244722"/>
    </source>
</evidence>
<dbReference type="InterPro" id="IPR036921">
    <property type="entry name" value="PurM-like_N_sf"/>
</dbReference>
<dbReference type="CDD" id="cd02196">
    <property type="entry name" value="PurM"/>
    <property type="match status" value="1"/>
</dbReference>
<dbReference type="SMART" id="SM01210">
    <property type="entry name" value="GARS_C"/>
    <property type="match status" value="1"/>
</dbReference>
<dbReference type="InterPro" id="IPR013815">
    <property type="entry name" value="ATP_grasp_subdomain_1"/>
</dbReference>
<evidence type="ECO:0000256" key="13">
    <source>
        <dbReference type="ARBA" id="ARBA00029388"/>
    </source>
</evidence>
<keyword evidence="7 17" id="KW-0547">Nucleotide-binding</keyword>
<dbReference type="FunFam" id="3.90.600.10:FF:000001">
    <property type="entry name" value="Trifunctional purine biosynthetic protein adenosine-3"/>
    <property type="match status" value="1"/>
</dbReference>
<evidence type="ECO:0000256" key="9">
    <source>
        <dbReference type="ARBA" id="ARBA00022840"/>
    </source>
</evidence>
<keyword evidence="12" id="KW-0511">Multifunctional enzyme</keyword>
<dbReference type="SUPFAM" id="SSF52440">
    <property type="entry name" value="PreATP-grasp domain"/>
    <property type="match status" value="1"/>
</dbReference>
<dbReference type="SUPFAM" id="SSF55326">
    <property type="entry name" value="PurM N-terminal domain-like"/>
    <property type="match status" value="1"/>
</dbReference>
<dbReference type="PROSITE" id="PS50975">
    <property type="entry name" value="ATP_GRASP"/>
    <property type="match status" value="1"/>
</dbReference>
<dbReference type="AlphaFoldDB" id="A0A2T6ZE73"/>
<name>A0A2T6ZE73_TUBBO</name>
<dbReference type="InterPro" id="IPR037123">
    <property type="entry name" value="PRibGlycinamide_synth_C_sf"/>
</dbReference>
<dbReference type="Gene3D" id="3.30.470.20">
    <property type="entry name" value="ATP-grasp fold, B domain"/>
    <property type="match status" value="1"/>
</dbReference>
<comment type="similarity">
    <text evidence="14">In the C-terminal section; belongs to the AIR synthase family.</text>
</comment>
<proteinExistence type="inferred from homology"/>
<evidence type="ECO:0000256" key="8">
    <source>
        <dbReference type="ARBA" id="ARBA00022755"/>
    </source>
</evidence>
<dbReference type="SMART" id="SM01209">
    <property type="entry name" value="GARS_A"/>
    <property type="match status" value="1"/>
</dbReference>
<dbReference type="PROSITE" id="PS00184">
    <property type="entry name" value="GARS"/>
    <property type="match status" value="1"/>
</dbReference>
<comment type="pathway">
    <text evidence="3">Purine metabolism; IMP biosynthesis via de novo pathway; N(1)-(5-phospho-D-ribosyl)glycinamide from 5-phospho-alpha-D-ribose 1-diphosphate: step 2/2.</text>
</comment>
<dbReference type="InterPro" id="IPR016185">
    <property type="entry name" value="PreATP-grasp_dom_sf"/>
</dbReference>
<dbReference type="InterPro" id="IPR020561">
    <property type="entry name" value="PRibGlycinamid_synth_ATP-grasp"/>
</dbReference>
<dbReference type="Pfam" id="PF02769">
    <property type="entry name" value="AIRS_C"/>
    <property type="match status" value="1"/>
</dbReference>
<comment type="catalytic activity">
    <reaction evidence="15">
        <text>5-phospho-beta-D-ribosylamine + glycine + ATP = N(1)-(5-phospho-beta-D-ribosyl)glycinamide + ADP + phosphate + H(+)</text>
        <dbReference type="Rhea" id="RHEA:17453"/>
        <dbReference type="ChEBI" id="CHEBI:15378"/>
        <dbReference type="ChEBI" id="CHEBI:30616"/>
        <dbReference type="ChEBI" id="CHEBI:43474"/>
        <dbReference type="ChEBI" id="CHEBI:57305"/>
        <dbReference type="ChEBI" id="CHEBI:58681"/>
        <dbReference type="ChEBI" id="CHEBI:143788"/>
        <dbReference type="ChEBI" id="CHEBI:456216"/>
        <dbReference type="EC" id="6.3.4.13"/>
    </reaction>
</comment>
<dbReference type="SUPFAM" id="SSF56059">
    <property type="entry name" value="Glutathione synthetase ATP-binding domain-like"/>
    <property type="match status" value="1"/>
</dbReference>
<dbReference type="GO" id="GO:0004641">
    <property type="term" value="F:phosphoribosylformylglycinamidine cyclo-ligase activity"/>
    <property type="evidence" value="ECO:0007669"/>
    <property type="project" value="UniProtKB-EC"/>
</dbReference>
<comment type="cofactor">
    <cofactor evidence="1">
        <name>Mg(2+)</name>
        <dbReference type="ChEBI" id="CHEBI:18420"/>
    </cofactor>
</comment>
<reference evidence="19 20" key="1">
    <citation type="submission" date="2017-04" db="EMBL/GenBank/DDBJ databases">
        <title>Draft genome sequence of Tuber borchii Vittad., a whitish edible truffle.</title>
        <authorList>
            <consortium name="DOE Joint Genome Institute"/>
            <person name="Murat C."/>
            <person name="Kuo A."/>
            <person name="Barry K.W."/>
            <person name="Clum A."/>
            <person name="Dockter R.B."/>
            <person name="Fauchery L."/>
            <person name="Iotti M."/>
            <person name="Kohler A."/>
            <person name="Labutti K."/>
            <person name="Lindquist E.A."/>
            <person name="Lipzen A."/>
            <person name="Ohm R.A."/>
            <person name="Wang M."/>
            <person name="Grigoriev I.V."/>
            <person name="Zambonelli A."/>
            <person name="Martin F.M."/>
        </authorList>
    </citation>
    <scope>NUCLEOTIDE SEQUENCE [LARGE SCALE GENOMIC DNA]</scope>
    <source>
        <strain evidence="19 20">Tbo3840</strain>
    </source>
</reference>
<comment type="catalytic activity">
    <reaction evidence="16">
        <text>2-formamido-N(1)-(5-O-phospho-beta-D-ribosyl)acetamidine + ATP = 5-amino-1-(5-phospho-beta-D-ribosyl)imidazole + ADP + phosphate + H(+)</text>
        <dbReference type="Rhea" id="RHEA:23032"/>
        <dbReference type="ChEBI" id="CHEBI:15378"/>
        <dbReference type="ChEBI" id="CHEBI:30616"/>
        <dbReference type="ChEBI" id="CHEBI:43474"/>
        <dbReference type="ChEBI" id="CHEBI:137981"/>
        <dbReference type="ChEBI" id="CHEBI:147287"/>
        <dbReference type="ChEBI" id="CHEBI:456216"/>
        <dbReference type="EC" id="6.3.3.1"/>
    </reaction>
</comment>
<dbReference type="GO" id="GO:0005829">
    <property type="term" value="C:cytosol"/>
    <property type="evidence" value="ECO:0007669"/>
    <property type="project" value="TreeGrafter"/>
</dbReference>
<evidence type="ECO:0000256" key="11">
    <source>
        <dbReference type="ARBA" id="ARBA00023211"/>
    </source>
</evidence>
<dbReference type="Gene3D" id="3.90.650.10">
    <property type="entry name" value="PurM-like C-terminal domain"/>
    <property type="match status" value="1"/>
</dbReference>
<organism evidence="19 20">
    <name type="scientific">Tuber borchii</name>
    <name type="common">White truffle</name>
    <dbReference type="NCBI Taxonomy" id="42251"/>
    <lineage>
        <taxon>Eukaryota</taxon>
        <taxon>Fungi</taxon>
        <taxon>Dikarya</taxon>
        <taxon>Ascomycota</taxon>
        <taxon>Pezizomycotina</taxon>
        <taxon>Pezizomycetes</taxon>
        <taxon>Pezizales</taxon>
        <taxon>Tuberaceae</taxon>
        <taxon>Tuber</taxon>
    </lineage>
</organism>
<dbReference type="InterPro" id="IPR010918">
    <property type="entry name" value="PurM-like_C_dom"/>
</dbReference>
<dbReference type="UniPathway" id="UPA00074">
    <property type="reaction ID" value="UER00125"/>
</dbReference>
<feature type="domain" description="ATP-grasp" evidence="18">
    <location>
        <begin position="110"/>
        <end position="318"/>
    </location>
</feature>
<dbReference type="SUPFAM" id="SSF51246">
    <property type="entry name" value="Rudiment single hybrid motif"/>
    <property type="match status" value="1"/>
</dbReference>
<comment type="caution">
    <text evidence="19">The sequence shown here is derived from an EMBL/GenBank/DDBJ whole genome shotgun (WGS) entry which is preliminary data.</text>
</comment>
<accession>A0A2T6ZE73</accession>
<keyword evidence="20" id="KW-1185">Reference proteome</keyword>
<dbReference type="SUPFAM" id="SSF56042">
    <property type="entry name" value="PurM C-terminal domain-like"/>
    <property type="match status" value="1"/>
</dbReference>
<dbReference type="NCBIfam" id="TIGR00878">
    <property type="entry name" value="purM"/>
    <property type="match status" value="1"/>
</dbReference>
<dbReference type="Pfam" id="PF02844">
    <property type="entry name" value="GARS_N"/>
    <property type="match status" value="1"/>
</dbReference>
<dbReference type="PANTHER" id="PTHR10520:SF12">
    <property type="entry name" value="TRIFUNCTIONAL PURINE BIOSYNTHETIC PROTEIN ADENOSINE-3"/>
    <property type="match status" value="1"/>
</dbReference>
<comment type="function">
    <text evidence="13">Catalyzes the second and fifth step in the 'de novo' purine biosynthesis pathway; contains phosphoribosylamine--glycine ligase (GARS) and phosphoribosylformylglycinamidine cyclo-ligase (AIRS) activities.</text>
</comment>
<keyword evidence="8" id="KW-0658">Purine biosynthesis</keyword>
<dbReference type="InterPro" id="IPR020562">
    <property type="entry name" value="PRibGlycinamide_synth_N"/>
</dbReference>
<evidence type="ECO:0000259" key="18">
    <source>
        <dbReference type="PROSITE" id="PS50975"/>
    </source>
</evidence>
<dbReference type="PANTHER" id="PTHR10520">
    <property type="entry name" value="TRIFUNCTIONAL PURINE BIOSYNTHETIC PROTEIN ADENOSINE-3-RELATED"/>
    <property type="match status" value="1"/>
</dbReference>
<dbReference type="Gene3D" id="3.30.1330.10">
    <property type="entry name" value="PurM-like, N-terminal domain"/>
    <property type="match status" value="1"/>
</dbReference>
<dbReference type="NCBIfam" id="TIGR00877">
    <property type="entry name" value="purD"/>
    <property type="match status" value="1"/>
</dbReference>
<keyword evidence="9 17" id="KW-0067">ATP-binding</keyword>
<dbReference type="Gene3D" id="3.90.600.10">
    <property type="entry name" value="Phosphoribosylglycinamide synthetase, C-terminal domain"/>
    <property type="match status" value="1"/>
</dbReference>
<dbReference type="FunFam" id="3.30.1490.20:FF:000006">
    <property type="entry name" value="phosphoribosylamine--glycine ligase, chloroplastic-like"/>
    <property type="match status" value="1"/>
</dbReference>
<evidence type="ECO:0000256" key="12">
    <source>
        <dbReference type="ARBA" id="ARBA00023268"/>
    </source>
</evidence>
<dbReference type="GO" id="GO:0004637">
    <property type="term" value="F:phosphoribosylamine-glycine ligase activity"/>
    <property type="evidence" value="ECO:0007669"/>
    <property type="project" value="UniProtKB-EC"/>
</dbReference>
<dbReference type="InterPro" id="IPR011054">
    <property type="entry name" value="Rudment_hybrid_motif"/>
</dbReference>
<dbReference type="FunFam" id="3.90.650.10:FF:000007">
    <property type="entry name" value="Trifunctional purine biosynthetic protein adenosine-3"/>
    <property type="match status" value="1"/>
</dbReference>
<evidence type="ECO:0000256" key="17">
    <source>
        <dbReference type="PROSITE-ProRule" id="PRU00409"/>
    </source>
</evidence>
<dbReference type="GO" id="GO:0006189">
    <property type="term" value="P:'de novo' IMP biosynthetic process"/>
    <property type="evidence" value="ECO:0007669"/>
    <property type="project" value="UniProtKB-UniPathway"/>
</dbReference>
<evidence type="ECO:0000256" key="1">
    <source>
        <dbReference type="ARBA" id="ARBA00001946"/>
    </source>
</evidence>
<dbReference type="Pfam" id="PF00586">
    <property type="entry name" value="AIRS"/>
    <property type="match status" value="1"/>
</dbReference>
<evidence type="ECO:0000256" key="10">
    <source>
        <dbReference type="ARBA" id="ARBA00022842"/>
    </source>
</evidence>
<dbReference type="FunFam" id="3.30.1330.10:FF:000001">
    <property type="entry name" value="Phosphoribosylformylglycinamidine cyclo-ligase"/>
    <property type="match status" value="1"/>
</dbReference>
<dbReference type="InterPro" id="IPR004733">
    <property type="entry name" value="PurM_cligase"/>
</dbReference>
<dbReference type="Gene3D" id="3.40.50.20">
    <property type="match status" value="1"/>
</dbReference>
<dbReference type="InterPro" id="IPR000115">
    <property type="entry name" value="PRibGlycinamide_synth"/>
</dbReference>
<dbReference type="GO" id="GO:0005524">
    <property type="term" value="F:ATP binding"/>
    <property type="evidence" value="ECO:0007669"/>
    <property type="project" value="UniProtKB-UniRule"/>
</dbReference>
<protein>
    <submittedName>
        <fullName evidence="19">Phosphoribosylglycinamide synthetase</fullName>
    </submittedName>
</protein>
<keyword evidence="10" id="KW-0460">Magnesium</keyword>
<keyword evidence="5" id="KW-0436">Ligase</keyword>
<dbReference type="Proteomes" id="UP000244722">
    <property type="component" value="Unassembled WGS sequence"/>
</dbReference>
<dbReference type="HAMAP" id="MF_00138">
    <property type="entry name" value="GARS"/>
    <property type="match status" value="1"/>
</dbReference>
<comment type="similarity">
    <text evidence="4">In the N-terminal section; belongs to the GARS family.</text>
</comment>
<dbReference type="Pfam" id="PF02843">
    <property type="entry name" value="GARS_C"/>
    <property type="match status" value="1"/>
</dbReference>
<dbReference type="Gene3D" id="3.30.1490.20">
    <property type="entry name" value="ATP-grasp fold, A domain"/>
    <property type="match status" value="1"/>
</dbReference>
<evidence type="ECO:0000256" key="7">
    <source>
        <dbReference type="ARBA" id="ARBA00022741"/>
    </source>
</evidence>
<dbReference type="HAMAP" id="MF_00741">
    <property type="entry name" value="AIRS"/>
    <property type="match status" value="1"/>
</dbReference>
<gene>
    <name evidence="19" type="ORF">B9Z19DRAFT_1034282</name>
</gene>
<evidence type="ECO:0000256" key="6">
    <source>
        <dbReference type="ARBA" id="ARBA00022723"/>
    </source>
</evidence>
<dbReference type="OrthoDB" id="2018833at2759"/>
<dbReference type="InterPro" id="IPR016188">
    <property type="entry name" value="PurM-like_N"/>
</dbReference>
<evidence type="ECO:0000256" key="14">
    <source>
        <dbReference type="ARBA" id="ARBA00029444"/>
    </source>
</evidence>